<keyword evidence="1" id="KW-0472">Membrane</keyword>
<feature type="transmembrane region" description="Helical" evidence="1">
    <location>
        <begin position="12"/>
        <end position="35"/>
    </location>
</feature>
<dbReference type="HOGENOM" id="CLU_044614_0_0_1"/>
<evidence type="ECO:0000256" key="1">
    <source>
        <dbReference type="SAM" id="Phobius"/>
    </source>
</evidence>
<evidence type="ECO:0000313" key="3">
    <source>
        <dbReference type="Proteomes" id="UP000029665"/>
    </source>
</evidence>
<feature type="transmembrane region" description="Helical" evidence="1">
    <location>
        <begin position="211"/>
        <end position="236"/>
    </location>
</feature>
<feature type="transmembrane region" description="Helical" evidence="1">
    <location>
        <begin position="167"/>
        <end position="190"/>
    </location>
</feature>
<gene>
    <name evidence="2" type="ORF">BN946_scf184697.g21</name>
</gene>
<comment type="caution">
    <text evidence="2">The sequence shown here is derived from an EMBL/GenBank/DDBJ whole genome shotgun (WGS) entry which is preliminary data.</text>
</comment>
<proteinExistence type="predicted"/>
<dbReference type="OrthoDB" id="2796825at2759"/>
<name>A0A060SBT4_PYCCI</name>
<keyword evidence="3" id="KW-1185">Reference proteome</keyword>
<dbReference type="EMBL" id="CCBP010000054">
    <property type="protein sequence ID" value="CDO69749.1"/>
    <property type="molecule type" value="Genomic_DNA"/>
</dbReference>
<organism evidence="2 3">
    <name type="scientific">Pycnoporus cinnabarinus</name>
    <name type="common">Cinnabar-red polypore</name>
    <name type="synonym">Trametes cinnabarina</name>
    <dbReference type="NCBI Taxonomy" id="5643"/>
    <lineage>
        <taxon>Eukaryota</taxon>
        <taxon>Fungi</taxon>
        <taxon>Dikarya</taxon>
        <taxon>Basidiomycota</taxon>
        <taxon>Agaricomycotina</taxon>
        <taxon>Agaricomycetes</taxon>
        <taxon>Polyporales</taxon>
        <taxon>Polyporaceae</taxon>
        <taxon>Trametes</taxon>
    </lineage>
</organism>
<feature type="transmembrane region" description="Helical" evidence="1">
    <location>
        <begin position="242"/>
        <end position="263"/>
    </location>
</feature>
<dbReference type="Proteomes" id="UP000029665">
    <property type="component" value="Unassembled WGS sequence"/>
</dbReference>
<keyword evidence="1" id="KW-1133">Transmembrane helix</keyword>
<dbReference type="AlphaFoldDB" id="A0A060SBT4"/>
<accession>A0A060SBT4</accession>
<evidence type="ECO:0000313" key="2">
    <source>
        <dbReference type="EMBL" id="CDO69749.1"/>
    </source>
</evidence>
<feature type="transmembrane region" description="Helical" evidence="1">
    <location>
        <begin position="124"/>
        <end position="147"/>
    </location>
</feature>
<sequence>MSSLFQNSYYIGINFNAILYGVELVLYGMTMNELVSRRKKWTRTDKFYMSFSTALLVLITIYMSTEAVFGEEMWIVNQNTPDGPLGFLVENADIWYQTMGTTASVILNLFSDALLIYRMYVVWTSYWVIGFPCFLYIASIALGIIELYASGKPNADFFVGRAQQLGIAYYTTTISLNIIATCVICGRLVYLGRALEAARNVQGRGRGALQYTGTLQMVVESALPYSMAGFAFLVAYGMESDISILFGALYGMFTCISPQLIVLRVVTGQAWTKDQTAQSLSAMEFENLGASRTVATTTLAQSEGTSTVDHKSVASGHDMV</sequence>
<dbReference type="OMA" id="EHAYYIG"/>
<feature type="transmembrane region" description="Helical" evidence="1">
    <location>
        <begin position="94"/>
        <end position="117"/>
    </location>
</feature>
<protein>
    <submittedName>
        <fullName evidence="2">Uncharacterized protein</fullName>
    </submittedName>
</protein>
<reference evidence="2" key="1">
    <citation type="submission" date="2014-01" db="EMBL/GenBank/DDBJ databases">
        <title>The genome of the white-rot fungus Pycnoporus cinnabarinus: a basidiomycete model with a versatile arsenal for lignocellulosic biomass breakdown.</title>
        <authorList>
            <person name="Levasseur A."/>
            <person name="Lomascolo A."/>
            <person name="Ruiz-Duenas F.J."/>
            <person name="Uzan E."/>
            <person name="Piumi F."/>
            <person name="Kues U."/>
            <person name="Ram A.F.J."/>
            <person name="Murat C."/>
            <person name="Haon M."/>
            <person name="Benoit I."/>
            <person name="Arfi Y."/>
            <person name="Chevret D."/>
            <person name="Drula E."/>
            <person name="Kwon M.J."/>
            <person name="Gouret P."/>
            <person name="Lesage-Meessen L."/>
            <person name="Lombard V."/>
            <person name="Mariette J."/>
            <person name="Noirot C."/>
            <person name="Park J."/>
            <person name="Patyshakuliyeva A."/>
            <person name="Wieneger R.A.B."/>
            <person name="Wosten H.A.B."/>
            <person name="Martin F."/>
            <person name="Coutinho P.M."/>
            <person name="de Vries R."/>
            <person name="Martinez A.T."/>
            <person name="Klopp C."/>
            <person name="Pontarotti P."/>
            <person name="Henrissat B."/>
            <person name="Record E."/>
        </authorList>
    </citation>
    <scope>NUCLEOTIDE SEQUENCE [LARGE SCALE GENOMIC DNA]</scope>
    <source>
        <strain evidence="2">BRFM137</strain>
    </source>
</reference>
<keyword evidence="1" id="KW-0812">Transmembrane</keyword>
<feature type="transmembrane region" description="Helical" evidence="1">
    <location>
        <begin position="47"/>
        <end position="65"/>
    </location>
</feature>